<dbReference type="Gene3D" id="3.20.10.10">
    <property type="entry name" value="D-amino Acid Aminotransferase, subunit A, domain 2"/>
    <property type="match status" value="1"/>
</dbReference>
<evidence type="ECO:0000256" key="7">
    <source>
        <dbReference type="ARBA" id="ARBA00022679"/>
    </source>
</evidence>
<organism evidence="13 14">
    <name type="scientific">Cohnella pontilimi</name>
    <dbReference type="NCBI Taxonomy" id="2564100"/>
    <lineage>
        <taxon>Bacteria</taxon>
        <taxon>Bacillati</taxon>
        <taxon>Bacillota</taxon>
        <taxon>Bacilli</taxon>
        <taxon>Bacillales</taxon>
        <taxon>Paenibacillaceae</taxon>
        <taxon>Cohnella</taxon>
    </lineage>
</organism>
<dbReference type="InterPro" id="IPR036038">
    <property type="entry name" value="Aminotransferase-like"/>
</dbReference>
<dbReference type="Proteomes" id="UP000309673">
    <property type="component" value="Unassembled WGS sequence"/>
</dbReference>
<dbReference type="InterPro" id="IPR005784">
    <property type="entry name" value="D_amino_transT"/>
</dbReference>
<dbReference type="FunFam" id="3.20.10.10:FF:000002">
    <property type="entry name" value="D-alanine aminotransferase"/>
    <property type="match status" value="1"/>
</dbReference>
<sequence>MSIYWVQGEFWPKEEIRVSPDDRGYLFGDGVYEMFRVYGGKLYEPKLHFERLERSAAGIRIPMPYSADELHERLRELIRRNNLQEGTVYIQITRGTAPRNHLFPKDSAPVTMAYCNELKRPLAQMEAGIRAVTVNDIRWLHCDYKTLNLLPNVLAKQEAVDRGGDDAILHRGEVVTECSASNVMIVSQGRLITHPANHLILHGVTRAVTLRLAAAAGIPVEERTFTLDELRAAEEVFQTGTTIEVMPVVMIDGQRVGDGQPGPVTRRLQKHFEATLGD</sequence>
<dbReference type="InterPro" id="IPR050571">
    <property type="entry name" value="Class-IV_PLP-Dep_Aminotrnsfr"/>
</dbReference>
<accession>A0A4U0FHV0</accession>
<evidence type="ECO:0000256" key="3">
    <source>
        <dbReference type="ARBA" id="ARBA00011738"/>
    </source>
</evidence>
<evidence type="ECO:0000256" key="10">
    <source>
        <dbReference type="ARBA" id="ARBA00033316"/>
    </source>
</evidence>
<dbReference type="SUPFAM" id="SSF56752">
    <property type="entry name" value="D-aminoacid aminotransferase-like PLP-dependent enzymes"/>
    <property type="match status" value="1"/>
</dbReference>
<dbReference type="EC" id="2.6.1.21" evidence="4"/>
<comment type="similarity">
    <text evidence="2">Belongs to the class-IV pyridoxal-phosphate-dependent aminotransferase family.</text>
</comment>
<dbReference type="GO" id="GO:0005829">
    <property type="term" value="C:cytosol"/>
    <property type="evidence" value="ECO:0007669"/>
    <property type="project" value="TreeGrafter"/>
</dbReference>
<dbReference type="GO" id="GO:0046394">
    <property type="term" value="P:carboxylic acid biosynthetic process"/>
    <property type="evidence" value="ECO:0007669"/>
    <property type="project" value="UniProtKB-ARBA"/>
</dbReference>
<dbReference type="GO" id="GO:0046416">
    <property type="term" value="P:D-amino acid metabolic process"/>
    <property type="evidence" value="ECO:0007669"/>
    <property type="project" value="InterPro"/>
</dbReference>
<gene>
    <name evidence="13" type="primary">dat</name>
    <name evidence="13" type="ORF">E5161_03835</name>
</gene>
<comment type="caution">
    <text evidence="13">The sequence shown here is derived from an EMBL/GenBank/DDBJ whole genome shotgun (WGS) entry which is preliminary data.</text>
</comment>
<dbReference type="InterPro" id="IPR001544">
    <property type="entry name" value="Aminotrans_IV"/>
</dbReference>
<dbReference type="PANTHER" id="PTHR42743:SF10">
    <property type="entry name" value="D-ALANINE AMINOTRANSFERASE"/>
    <property type="match status" value="1"/>
</dbReference>
<evidence type="ECO:0000256" key="4">
    <source>
        <dbReference type="ARBA" id="ARBA00012874"/>
    </source>
</evidence>
<evidence type="ECO:0000256" key="12">
    <source>
        <dbReference type="ARBA" id="ARBA00047911"/>
    </source>
</evidence>
<reference evidence="13 14" key="1">
    <citation type="submission" date="2019-04" db="EMBL/GenBank/DDBJ databases">
        <title>Cohnella sp. nov., isolated from soil.</title>
        <authorList>
            <person name="Kim W."/>
        </authorList>
    </citation>
    <scope>NUCLEOTIDE SEQUENCE [LARGE SCALE GENOMIC DNA]</scope>
    <source>
        <strain evidence="13 14">CAU 1483</strain>
    </source>
</reference>
<dbReference type="GO" id="GO:0008652">
    <property type="term" value="P:amino acid biosynthetic process"/>
    <property type="evidence" value="ECO:0007669"/>
    <property type="project" value="UniProtKB-ARBA"/>
</dbReference>
<dbReference type="InterPro" id="IPR043131">
    <property type="entry name" value="BCAT-like_N"/>
</dbReference>
<evidence type="ECO:0000256" key="2">
    <source>
        <dbReference type="ARBA" id="ARBA00009320"/>
    </source>
</evidence>
<protein>
    <recommendedName>
        <fullName evidence="5">D-alanine aminotransferase</fullName>
        <ecNumber evidence="4">2.6.1.21</ecNumber>
    </recommendedName>
    <alternativeName>
        <fullName evidence="11">D-amino acid aminotransferase</fullName>
    </alternativeName>
    <alternativeName>
        <fullName evidence="9">D-amino acid transaminase</fullName>
    </alternativeName>
    <alternativeName>
        <fullName evidence="10">D-aspartate aminotransferase</fullName>
    </alternativeName>
</protein>
<dbReference type="AlphaFoldDB" id="A0A4U0FHV0"/>
<keyword evidence="7 13" id="KW-0808">Transferase</keyword>
<dbReference type="EMBL" id="SUPK01000001">
    <property type="protein sequence ID" value="TJY44518.1"/>
    <property type="molecule type" value="Genomic_DNA"/>
</dbReference>
<evidence type="ECO:0000313" key="13">
    <source>
        <dbReference type="EMBL" id="TJY44518.1"/>
    </source>
</evidence>
<dbReference type="GO" id="GO:0030170">
    <property type="term" value="F:pyridoxal phosphate binding"/>
    <property type="evidence" value="ECO:0007669"/>
    <property type="project" value="InterPro"/>
</dbReference>
<dbReference type="CDD" id="cd01558">
    <property type="entry name" value="D-AAT_like"/>
    <property type="match status" value="1"/>
</dbReference>
<dbReference type="Gene3D" id="3.30.470.10">
    <property type="match status" value="1"/>
</dbReference>
<comment type="subunit">
    <text evidence="3">Homodimer.</text>
</comment>
<evidence type="ECO:0000256" key="5">
    <source>
        <dbReference type="ARBA" id="ARBA00021779"/>
    </source>
</evidence>
<evidence type="ECO:0000256" key="6">
    <source>
        <dbReference type="ARBA" id="ARBA00022576"/>
    </source>
</evidence>
<comment type="cofactor">
    <cofactor evidence="1">
        <name>pyridoxal 5'-phosphate</name>
        <dbReference type="ChEBI" id="CHEBI:597326"/>
    </cofactor>
</comment>
<dbReference type="RefSeq" id="WP_136776327.1">
    <property type="nucleotide sequence ID" value="NZ_SUPK01000001.1"/>
</dbReference>
<keyword evidence="6 13" id="KW-0032">Aminotransferase</keyword>
<keyword evidence="8" id="KW-0663">Pyridoxal phosphate</keyword>
<dbReference type="NCBIfam" id="TIGR01121">
    <property type="entry name" value="D_amino_aminoT"/>
    <property type="match status" value="1"/>
</dbReference>
<dbReference type="InterPro" id="IPR043132">
    <property type="entry name" value="BCAT-like_C"/>
</dbReference>
<evidence type="ECO:0000256" key="1">
    <source>
        <dbReference type="ARBA" id="ARBA00001933"/>
    </source>
</evidence>
<evidence type="ECO:0000256" key="9">
    <source>
        <dbReference type="ARBA" id="ARBA00030138"/>
    </source>
</evidence>
<keyword evidence="14" id="KW-1185">Reference proteome</keyword>
<evidence type="ECO:0000313" key="14">
    <source>
        <dbReference type="Proteomes" id="UP000309673"/>
    </source>
</evidence>
<dbReference type="OrthoDB" id="9805628at2"/>
<evidence type="ECO:0000256" key="11">
    <source>
        <dbReference type="ARBA" id="ARBA00033391"/>
    </source>
</evidence>
<comment type="catalytic activity">
    <reaction evidence="12">
        <text>D-alanine + 2-oxoglutarate = D-glutamate + pyruvate</text>
        <dbReference type="Rhea" id="RHEA:15869"/>
        <dbReference type="ChEBI" id="CHEBI:15361"/>
        <dbReference type="ChEBI" id="CHEBI:16810"/>
        <dbReference type="ChEBI" id="CHEBI:29986"/>
        <dbReference type="ChEBI" id="CHEBI:57416"/>
        <dbReference type="EC" id="2.6.1.21"/>
    </reaction>
</comment>
<name>A0A4U0FHV0_9BACL</name>
<dbReference type="Pfam" id="PF01063">
    <property type="entry name" value="Aminotran_4"/>
    <property type="match status" value="1"/>
</dbReference>
<dbReference type="PANTHER" id="PTHR42743">
    <property type="entry name" value="AMINO-ACID AMINOTRANSFERASE"/>
    <property type="match status" value="1"/>
</dbReference>
<dbReference type="GO" id="GO:0047810">
    <property type="term" value="F:D-alanine-2-oxoglutarate aminotransferase activity"/>
    <property type="evidence" value="ECO:0007669"/>
    <property type="project" value="UniProtKB-EC"/>
</dbReference>
<proteinExistence type="inferred from homology"/>
<evidence type="ECO:0000256" key="8">
    <source>
        <dbReference type="ARBA" id="ARBA00022898"/>
    </source>
</evidence>
<dbReference type="NCBIfam" id="NF005209">
    <property type="entry name" value="PRK06680.1"/>
    <property type="match status" value="1"/>
</dbReference>